<feature type="compositionally biased region" description="Polar residues" evidence="1">
    <location>
        <begin position="130"/>
        <end position="146"/>
    </location>
</feature>
<feature type="region of interest" description="Disordered" evidence="1">
    <location>
        <begin position="130"/>
        <end position="153"/>
    </location>
</feature>
<protein>
    <submittedName>
        <fullName evidence="2">TPR repeat containing exported protein Putative periplasmic protein contains a protein prenylyltransferase domain</fullName>
    </submittedName>
</protein>
<name>A0A0S4PW08_9HELI</name>
<dbReference type="GeneID" id="78150821"/>
<accession>A0A0S4PW08</accession>
<keyword evidence="2" id="KW-0808">Transferase</keyword>
<dbReference type="Pfam" id="PF13174">
    <property type="entry name" value="TPR_6"/>
    <property type="match status" value="1"/>
</dbReference>
<dbReference type="AlphaFoldDB" id="A0A0S4PW08"/>
<dbReference type="KEGG" id="hty:BN2458_PEG0520"/>
<organism evidence="2 3">
    <name type="scientific">Helicobacter typhlonius</name>
    <dbReference type="NCBI Taxonomy" id="76936"/>
    <lineage>
        <taxon>Bacteria</taxon>
        <taxon>Pseudomonadati</taxon>
        <taxon>Campylobacterota</taxon>
        <taxon>Epsilonproteobacteria</taxon>
        <taxon>Campylobacterales</taxon>
        <taxon>Helicobacteraceae</taxon>
        <taxon>Helicobacter</taxon>
    </lineage>
</organism>
<dbReference type="EMBL" id="LN907858">
    <property type="protein sequence ID" value="CUU39406.1"/>
    <property type="molecule type" value="Genomic_DNA"/>
</dbReference>
<dbReference type="Proteomes" id="UP000064525">
    <property type="component" value="Chromosome I"/>
</dbReference>
<evidence type="ECO:0000313" key="2">
    <source>
        <dbReference type="EMBL" id="CUU39406.1"/>
    </source>
</evidence>
<dbReference type="RefSeq" id="WP_231944826.1">
    <property type="nucleotide sequence ID" value="NZ_CAMTKE010000001.1"/>
</dbReference>
<reference evidence="3" key="1">
    <citation type="submission" date="2015-11" db="EMBL/GenBank/DDBJ databases">
        <authorList>
            <person name="Anvar S.Y."/>
        </authorList>
    </citation>
    <scope>NUCLEOTIDE SEQUENCE [LARGE SCALE GENOMIC DNA]</scope>
</reference>
<dbReference type="InterPro" id="IPR019734">
    <property type="entry name" value="TPR_rpt"/>
</dbReference>
<evidence type="ECO:0000313" key="3">
    <source>
        <dbReference type="Proteomes" id="UP000064525"/>
    </source>
</evidence>
<proteinExistence type="predicted"/>
<dbReference type="GO" id="GO:0016740">
    <property type="term" value="F:transferase activity"/>
    <property type="evidence" value="ECO:0007669"/>
    <property type="project" value="UniProtKB-KW"/>
</dbReference>
<gene>
    <name evidence="2" type="ORF">BN2458_PEG0520</name>
</gene>
<evidence type="ECO:0000256" key="1">
    <source>
        <dbReference type="SAM" id="MobiDB-lite"/>
    </source>
</evidence>
<dbReference type="PATRIC" id="fig|76936.10.peg.507"/>
<dbReference type="SUPFAM" id="SSF48452">
    <property type="entry name" value="TPR-like"/>
    <property type="match status" value="1"/>
</dbReference>
<sequence length="282" mass="31667">MLKHCVFLAPLFLVFSLNGEPSAFEKQSGVTKNDIKTLQNLVSKLQQKVDSIGQAQEGISSLYESQSSKLHQQVSQGVQNAKDIEEIKAQLDTNSKDIATIKAQMKEINATLTTLSQTILSELKELSNNPIQTTSTNQKNTATNKQADSKAPTFTKDKAKRADIFTQAQNLFNKKEYESAKVRFEWLIEINYKKAHSSFYLAEIAFANKSHNEAIKLYKESAIANDKASYMPTLLLHTAQSFNAIKDTKNYNRFLDTLISNYPSSKEAQSAKNLKSKNKDKK</sequence>
<dbReference type="Gene3D" id="1.25.40.10">
    <property type="entry name" value="Tetratricopeptide repeat domain"/>
    <property type="match status" value="1"/>
</dbReference>
<dbReference type="InterPro" id="IPR011990">
    <property type="entry name" value="TPR-like_helical_dom_sf"/>
</dbReference>